<dbReference type="Gene3D" id="1.10.3300.10">
    <property type="entry name" value="Jann2411-like domain"/>
    <property type="match status" value="1"/>
</dbReference>
<protein>
    <recommendedName>
        <fullName evidence="1">Zinc finger CGNR domain-containing protein</fullName>
    </recommendedName>
</protein>
<evidence type="ECO:0000259" key="1">
    <source>
        <dbReference type="Pfam" id="PF11706"/>
    </source>
</evidence>
<name>A0ABQ4CBN8_9ACTN</name>
<dbReference type="RefSeq" id="WP_203707011.1">
    <property type="nucleotide sequence ID" value="NZ_BAAALU010000006.1"/>
</dbReference>
<gene>
    <name evidence="2" type="ORF">Air01nite_62840</name>
</gene>
<dbReference type="PANTHER" id="PTHR35525">
    <property type="entry name" value="BLL6575 PROTEIN"/>
    <property type="match status" value="1"/>
</dbReference>
<feature type="domain" description="Zinc finger CGNR" evidence="1">
    <location>
        <begin position="117"/>
        <end position="159"/>
    </location>
</feature>
<comment type="caution">
    <text evidence="2">The sequence shown here is derived from an EMBL/GenBank/DDBJ whole genome shotgun (WGS) entry which is preliminary data.</text>
</comment>
<dbReference type="PANTHER" id="PTHR35525:SF3">
    <property type="entry name" value="BLL6575 PROTEIN"/>
    <property type="match status" value="1"/>
</dbReference>
<reference evidence="2 3" key="1">
    <citation type="submission" date="2021-01" db="EMBL/GenBank/DDBJ databases">
        <title>Whole genome shotgun sequence of Asanoa iriomotensis NBRC 100142.</title>
        <authorList>
            <person name="Komaki H."/>
            <person name="Tamura T."/>
        </authorList>
    </citation>
    <scope>NUCLEOTIDE SEQUENCE [LARGE SCALE GENOMIC DNA]</scope>
    <source>
        <strain evidence="2 3">NBRC 100142</strain>
    </source>
</reference>
<dbReference type="SUPFAM" id="SSF160904">
    <property type="entry name" value="Jann2411-like"/>
    <property type="match status" value="1"/>
</dbReference>
<accession>A0ABQ4CBN8</accession>
<dbReference type="InterPro" id="IPR010852">
    <property type="entry name" value="ABATE"/>
</dbReference>
<dbReference type="InterPro" id="IPR023286">
    <property type="entry name" value="ABATE_dom_sf"/>
</dbReference>
<dbReference type="InterPro" id="IPR021005">
    <property type="entry name" value="Znf_CGNR"/>
</dbReference>
<proteinExistence type="predicted"/>
<dbReference type="EMBL" id="BONC01000062">
    <property type="protein sequence ID" value="GIF60189.1"/>
    <property type="molecule type" value="Genomic_DNA"/>
</dbReference>
<dbReference type="Pfam" id="PF11706">
    <property type="entry name" value="zf-CGNR"/>
    <property type="match status" value="1"/>
</dbReference>
<keyword evidence="3" id="KW-1185">Reference proteome</keyword>
<evidence type="ECO:0000313" key="3">
    <source>
        <dbReference type="Proteomes" id="UP000624325"/>
    </source>
</evidence>
<evidence type="ECO:0000313" key="2">
    <source>
        <dbReference type="EMBL" id="GIF60189.1"/>
    </source>
</evidence>
<dbReference type="Proteomes" id="UP000624325">
    <property type="component" value="Unassembled WGS sequence"/>
</dbReference>
<organism evidence="2 3">
    <name type="scientific">Asanoa iriomotensis</name>
    <dbReference type="NCBI Taxonomy" id="234613"/>
    <lineage>
        <taxon>Bacteria</taxon>
        <taxon>Bacillati</taxon>
        <taxon>Actinomycetota</taxon>
        <taxon>Actinomycetes</taxon>
        <taxon>Micromonosporales</taxon>
        <taxon>Micromonosporaceae</taxon>
        <taxon>Asanoa</taxon>
    </lineage>
</organism>
<sequence>MENCPPVVCEASDLVLSFVNAESPDARFGPASDVAAAGELRESLVVLLRQHSGCTLPPTAVTEAEDHLRQVAVRYPLVPVVGADACTLEPAQGGAFGHFARVLGAVTDLAYRGAWPRVKVCKNDGCHRGFFDKTRNMSALHCSPACSSQASMRAYRSRRKVA</sequence>